<dbReference type="Pfam" id="PF00419">
    <property type="entry name" value="Fimbrial"/>
    <property type="match status" value="1"/>
</dbReference>
<dbReference type="GO" id="GO:0009289">
    <property type="term" value="C:pilus"/>
    <property type="evidence" value="ECO:0007669"/>
    <property type="project" value="UniProtKB-SubCell"/>
</dbReference>
<evidence type="ECO:0000313" key="8">
    <source>
        <dbReference type="Proteomes" id="UP000185674"/>
    </source>
</evidence>
<dbReference type="AlphaFoldDB" id="A0A1P8EM08"/>
<evidence type="ECO:0000256" key="5">
    <source>
        <dbReference type="SAM" id="SignalP"/>
    </source>
</evidence>
<dbReference type="GO" id="GO:0043709">
    <property type="term" value="P:cell adhesion involved in single-species biofilm formation"/>
    <property type="evidence" value="ECO:0007669"/>
    <property type="project" value="TreeGrafter"/>
</dbReference>
<dbReference type="STRING" id="487316.BEN76_15015"/>
<evidence type="ECO:0000256" key="1">
    <source>
        <dbReference type="ARBA" id="ARBA00004561"/>
    </source>
</evidence>
<dbReference type="InterPro" id="IPR036937">
    <property type="entry name" value="Adhesion_dom_fimbrial_sf"/>
</dbReference>
<evidence type="ECO:0000256" key="4">
    <source>
        <dbReference type="ARBA" id="ARBA00023263"/>
    </source>
</evidence>
<dbReference type="Proteomes" id="UP000185674">
    <property type="component" value="Chromosome"/>
</dbReference>
<evidence type="ECO:0000313" key="7">
    <source>
        <dbReference type="EMBL" id="APV37237.1"/>
    </source>
</evidence>
<dbReference type="RefSeq" id="WP_076033417.1">
    <property type="nucleotide sequence ID" value="NZ_CP016896.1"/>
</dbReference>
<dbReference type="EMBL" id="CP016896">
    <property type="protein sequence ID" value="APV37237.1"/>
    <property type="molecule type" value="Genomic_DNA"/>
</dbReference>
<gene>
    <name evidence="7" type="ORF">BEN76_15015</name>
</gene>
<organism evidence="7 8">
    <name type="scientific">Acinetobacter soli</name>
    <dbReference type="NCBI Taxonomy" id="487316"/>
    <lineage>
        <taxon>Bacteria</taxon>
        <taxon>Pseudomonadati</taxon>
        <taxon>Pseudomonadota</taxon>
        <taxon>Gammaproteobacteria</taxon>
        <taxon>Moraxellales</taxon>
        <taxon>Moraxellaceae</taxon>
        <taxon>Acinetobacter</taxon>
    </lineage>
</organism>
<feature type="chain" id="PRO_5012139603" description="Fimbrial-type adhesion domain-containing protein" evidence="5">
    <location>
        <begin position="23"/>
        <end position="178"/>
    </location>
</feature>
<sequence length="178" mass="17647">MKSTIALLATVATLTISTQSFADAGTINFKGKVVAAACDVTVNGTASADVTLGNWPTSTFKNTGDKSSPQPFTLSVNNCNAGTYQFAFIGTADTANTNLFKVSNATGVGIGLASADGSTAVNINTTASSASNASLTTTGSTAGAATGTLNLQAFYQATGATVAAGEANATARVTLQQK</sequence>
<evidence type="ECO:0000256" key="2">
    <source>
        <dbReference type="ARBA" id="ARBA00006671"/>
    </source>
</evidence>
<protein>
    <recommendedName>
        <fullName evidence="6">Fimbrial-type adhesion domain-containing protein</fullName>
    </recommendedName>
</protein>
<accession>A0A1P8EM08</accession>
<feature type="domain" description="Fimbrial-type adhesion" evidence="6">
    <location>
        <begin position="27"/>
        <end position="175"/>
    </location>
</feature>
<reference evidence="7 8" key="1">
    <citation type="submission" date="2016-08" db="EMBL/GenBank/DDBJ databases">
        <title>Complete genome sequence of Acinetobacter baylyi strain GFJ2.</title>
        <authorList>
            <person name="Tabata M."/>
            <person name="Kuboki S."/>
            <person name="Gibu N."/>
            <person name="Kinouchi Y."/>
            <person name="Vangnai A."/>
            <person name="Kasai D."/>
            <person name="Fukuda M."/>
        </authorList>
    </citation>
    <scope>NUCLEOTIDE SEQUENCE [LARGE SCALE GENOMIC DNA]</scope>
    <source>
        <strain evidence="7 8">GFJ2</strain>
    </source>
</reference>
<dbReference type="InterPro" id="IPR008966">
    <property type="entry name" value="Adhesion_dom_sf"/>
</dbReference>
<dbReference type="InterPro" id="IPR050263">
    <property type="entry name" value="Bact_Fimbrial_Adh_Pro"/>
</dbReference>
<keyword evidence="4" id="KW-0281">Fimbrium</keyword>
<dbReference type="PANTHER" id="PTHR33420:SF3">
    <property type="entry name" value="FIMBRIAL SUBUNIT ELFA"/>
    <property type="match status" value="1"/>
</dbReference>
<keyword evidence="3 5" id="KW-0732">Signal</keyword>
<dbReference type="Gene3D" id="2.60.40.1090">
    <property type="entry name" value="Fimbrial-type adhesion domain"/>
    <property type="match status" value="1"/>
</dbReference>
<dbReference type="InterPro" id="IPR000259">
    <property type="entry name" value="Adhesion_dom_fimbrial"/>
</dbReference>
<comment type="similarity">
    <text evidence="2">Belongs to the fimbrial protein family.</text>
</comment>
<dbReference type="SUPFAM" id="SSF49401">
    <property type="entry name" value="Bacterial adhesins"/>
    <property type="match status" value="1"/>
</dbReference>
<comment type="subcellular location">
    <subcellularLocation>
        <location evidence="1">Fimbrium</location>
    </subcellularLocation>
</comment>
<dbReference type="PANTHER" id="PTHR33420">
    <property type="entry name" value="FIMBRIAL SUBUNIT ELFA-RELATED"/>
    <property type="match status" value="1"/>
</dbReference>
<evidence type="ECO:0000256" key="3">
    <source>
        <dbReference type="ARBA" id="ARBA00022729"/>
    </source>
</evidence>
<evidence type="ECO:0000259" key="6">
    <source>
        <dbReference type="Pfam" id="PF00419"/>
    </source>
</evidence>
<proteinExistence type="inferred from homology"/>
<feature type="signal peptide" evidence="5">
    <location>
        <begin position="1"/>
        <end position="22"/>
    </location>
</feature>
<dbReference type="KEGG" id="asol:BEN76_15015"/>
<name>A0A1P8EM08_9GAMM</name>